<accession>D3VKE7</accession>
<protein>
    <submittedName>
        <fullName evidence="1">Uncharacterized protein</fullName>
    </submittedName>
</protein>
<dbReference type="HOGENOM" id="CLU_206712_0_0_6"/>
<reference evidence="1 2" key="1">
    <citation type="journal article" date="2011" name="PLoS ONE">
        <title>The entomopathogenic bacterial endosymbionts xenorhabdus and photorhabdus: convergent lifestyles from divergent genomes.</title>
        <authorList>
            <person name="Chaston J.M."/>
            <person name="Suen G."/>
            <person name="Tucker S.L."/>
            <person name="Andersen A.W."/>
            <person name="Bhasin A."/>
            <person name="Bode E."/>
            <person name="Bode H.B."/>
            <person name="Brachmann A.O."/>
            <person name="Cowles C.E."/>
            <person name="Cowles K.N."/>
            <person name="Darby C."/>
            <person name="de Leon L."/>
            <person name="Drace K."/>
            <person name="Du Z."/>
            <person name="Givaudan A."/>
            <person name="Herbert Tran E.E."/>
            <person name="Jewell K.A."/>
            <person name="Knack J.J."/>
            <person name="Krasomil-Osterfeld K.C."/>
            <person name="Kukor R."/>
            <person name="Lanois A."/>
            <person name="Latreille P."/>
            <person name="Leimgruber N.K."/>
            <person name="Lipke C.M."/>
            <person name="Liu R."/>
            <person name="Lu X."/>
            <person name="Martens E.C."/>
            <person name="Marri P.R."/>
            <person name="Medigue C."/>
            <person name="Menard M.L."/>
            <person name="Miller N.M."/>
            <person name="Morales-Soto N."/>
            <person name="Norton S."/>
            <person name="Ogier J.C."/>
            <person name="Orchard S.S."/>
            <person name="Park D."/>
            <person name="Park Y."/>
            <person name="Qurollo B.A."/>
            <person name="Sugar D.R."/>
            <person name="Richards G.R."/>
            <person name="Rouy Z."/>
            <person name="Slominski B."/>
            <person name="Slominski K."/>
            <person name="Snyder H."/>
            <person name="Tjaden B.C."/>
            <person name="van der Hoeven R."/>
            <person name="Welch R.D."/>
            <person name="Wheeler C."/>
            <person name="Xiang B."/>
            <person name="Barbazuk B."/>
            <person name="Gaudriault S."/>
            <person name="Goodner B."/>
            <person name="Slater S.C."/>
            <person name="Forst S."/>
            <person name="Goldman B.S."/>
            <person name="Goodrich-Blair H."/>
        </authorList>
    </citation>
    <scope>NUCLEOTIDE SEQUENCE [LARGE SCALE GENOMIC DNA]</scope>
    <source>
        <strain evidence="2">ATCC 19061 / DSM 3370 / CCUG 14189 / LMG 1036 / NCIMB 9965 / AN6</strain>
    </source>
</reference>
<gene>
    <name evidence="1" type="ordered locus">XNC1_0828</name>
</gene>
<name>D3VKE7_XENNA</name>
<keyword evidence="2" id="KW-1185">Reference proteome</keyword>
<sequence length="65" mass="7051">MSKLKQSVKVVSPLAQSNGQGVAALRSRALVNNLFASVSAIVLQWRFRRGRLCLAGSERRSANPV</sequence>
<organism evidence="1 2">
    <name type="scientific">Xenorhabdus nematophila (strain ATCC 19061 / DSM 3370 / CCUG 14189 / LMG 1036 / NCIMB 9965 / AN6)</name>
    <dbReference type="NCBI Taxonomy" id="406817"/>
    <lineage>
        <taxon>Bacteria</taxon>
        <taxon>Pseudomonadati</taxon>
        <taxon>Pseudomonadota</taxon>
        <taxon>Gammaproteobacteria</taxon>
        <taxon>Enterobacterales</taxon>
        <taxon>Morganellaceae</taxon>
        <taxon>Xenorhabdus</taxon>
    </lineage>
</organism>
<dbReference type="KEGG" id="xne:XNC1_0828"/>
<dbReference type="EMBL" id="FN667742">
    <property type="protein sequence ID" value="CBJ88899.1"/>
    <property type="molecule type" value="Genomic_DNA"/>
</dbReference>
<evidence type="ECO:0000313" key="2">
    <source>
        <dbReference type="Proteomes" id="UP000008075"/>
    </source>
</evidence>
<proteinExistence type="predicted"/>
<dbReference type="AlphaFoldDB" id="D3VKE7"/>
<evidence type="ECO:0000313" key="1">
    <source>
        <dbReference type="EMBL" id="CBJ88899.1"/>
    </source>
</evidence>
<dbReference type="STRING" id="406817.XNC1_0828"/>
<dbReference type="Proteomes" id="UP000008075">
    <property type="component" value="Chromosome"/>
</dbReference>